<evidence type="ECO:0000256" key="1">
    <source>
        <dbReference type="ARBA" id="ARBA00004479"/>
    </source>
</evidence>
<evidence type="ECO:0000313" key="12">
    <source>
        <dbReference type="EMBL" id="KAK7481417.1"/>
    </source>
</evidence>
<proteinExistence type="inferred from homology"/>
<feature type="domain" description="GOLD" evidence="11">
    <location>
        <begin position="57"/>
        <end position="152"/>
    </location>
</feature>
<evidence type="ECO:0000256" key="8">
    <source>
        <dbReference type="RuleBase" id="RU003827"/>
    </source>
</evidence>
<dbReference type="Proteomes" id="UP001519460">
    <property type="component" value="Unassembled WGS sequence"/>
</dbReference>
<keyword evidence="6 9" id="KW-0472">Membrane</keyword>
<evidence type="ECO:0000313" key="13">
    <source>
        <dbReference type="Proteomes" id="UP001519460"/>
    </source>
</evidence>
<comment type="subcellular location">
    <subcellularLocation>
        <location evidence="7">Endomembrane system</location>
        <topology evidence="7">Single-pass membrane protein</topology>
    </subcellularLocation>
    <subcellularLocation>
        <location evidence="1 8">Membrane</location>
        <topology evidence="1 8">Single-pass type I membrane protein</topology>
    </subcellularLocation>
</comment>
<dbReference type="PANTHER" id="PTHR22811">
    <property type="entry name" value="TRANSMEMBRANE EMP24 DOMAIN-CONTAINING PROTEIN"/>
    <property type="match status" value="1"/>
</dbReference>
<feature type="transmembrane region" description="Helical" evidence="9">
    <location>
        <begin position="217"/>
        <end position="236"/>
    </location>
</feature>
<comment type="similarity">
    <text evidence="2 8">Belongs to the EMP24/GP25L family.</text>
</comment>
<evidence type="ECO:0000256" key="5">
    <source>
        <dbReference type="ARBA" id="ARBA00022989"/>
    </source>
</evidence>
<gene>
    <name evidence="12" type="ORF">BaRGS_00027373</name>
</gene>
<keyword evidence="3 8" id="KW-0812">Transmembrane</keyword>
<organism evidence="12 13">
    <name type="scientific">Batillaria attramentaria</name>
    <dbReference type="NCBI Taxonomy" id="370345"/>
    <lineage>
        <taxon>Eukaryota</taxon>
        <taxon>Metazoa</taxon>
        <taxon>Spiralia</taxon>
        <taxon>Lophotrochozoa</taxon>
        <taxon>Mollusca</taxon>
        <taxon>Gastropoda</taxon>
        <taxon>Caenogastropoda</taxon>
        <taxon>Sorbeoconcha</taxon>
        <taxon>Cerithioidea</taxon>
        <taxon>Batillariidae</taxon>
        <taxon>Batillaria</taxon>
    </lineage>
</organism>
<comment type="caution">
    <text evidence="12">The sequence shown here is derived from an EMBL/GenBank/DDBJ whole genome shotgun (WGS) entry which is preliminary data.</text>
</comment>
<dbReference type="SMART" id="SM01190">
    <property type="entry name" value="EMP24_GP25L"/>
    <property type="match status" value="1"/>
</dbReference>
<dbReference type="InterPro" id="IPR015720">
    <property type="entry name" value="Emp24-like"/>
</dbReference>
<accession>A0ABD0K1Z5</accession>
<dbReference type="InterPro" id="IPR036598">
    <property type="entry name" value="GOLD_dom_sf"/>
</dbReference>
<feature type="chain" id="PRO_5044806968" description="GOLD domain-containing protein" evidence="10">
    <location>
        <begin position="31"/>
        <end position="253"/>
    </location>
</feature>
<evidence type="ECO:0000256" key="9">
    <source>
        <dbReference type="SAM" id="Phobius"/>
    </source>
</evidence>
<evidence type="ECO:0000256" key="3">
    <source>
        <dbReference type="ARBA" id="ARBA00022692"/>
    </source>
</evidence>
<keyword evidence="5 9" id="KW-1133">Transmembrane helix</keyword>
<feature type="signal peptide" evidence="10">
    <location>
        <begin position="1"/>
        <end position="30"/>
    </location>
</feature>
<evidence type="ECO:0000256" key="7">
    <source>
        <dbReference type="ARBA" id="ARBA00037847"/>
    </source>
</evidence>
<dbReference type="InterPro" id="IPR009038">
    <property type="entry name" value="GOLD_dom"/>
</dbReference>
<dbReference type="GO" id="GO:0012505">
    <property type="term" value="C:endomembrane system"/>
    <property type="evidence" value="ECO:0007669"/>
    <property type="project" value="UniProtKB-SubCell"/>
</dbReference>
<dbReference type="AlphaFoldDB" id="A0ABD0K1Z5"/>
<dbReference type="EMBL" id="JACVVK020000263">
    <property type="protein sequence ID" value="KAK7481417.1"/>
    <property type="molecule type" value="Genomic_DNA"/>
</dbReference>
<sequence>MAASTDICRVLLACLLACKFVLLGGETVLGEVNEDFDFDGLPGVQHEFKVEIGAGREECFFQPVANGAKVHVSFEVLRGGDRNVDLILRDSQWTIINAHYWKNQGLIETDMVRPGMDTTSVCPSVCLNTIAVCIDNTFSRFAGKLVYLYFVSFVMADWSRYVQEITDINILAENFTVSLSVVEASINGIKNAQSQQRFHIISDWYLLTGNNKFVQNWSIAQCVVIIVASAVQVIFVRRLFRTTNVTPTAKPRA</sequence>
<evidence type="ECO:0000256" key="10">
    <source>
        <dbReference type="SAM" id="SignalP"/>
    </source>
</evidence>
<evidence type="ECO:0000256" key="4">
    <source>
        <dbReference type="ARBA" id="ARBA00022729"/>
    </source>
</evidence>
<evidence type="ECO:0000256" key="6">
    <source>
        <dbReference type="ARBA" id="ARBA00023136"/>
    </source>
</evidence>
<dbReference type="PROSITE" id="PS50866">
    <property type="entry name" value="GOLD"/>
    <property type="match status" value="1"/>
</dbReference>
<name>A0ABD0K1Z5_9CAEN</name>
<keyword evidence="4 10" id="KW-0732">Signal</keyword>
<evidence type="ECO:0000256" key="2">
    <source>
        <dbReference type="ARBA" id="ARBA00007104"/>
    </source>
</evidence>
<keyword evidence="13" id="KW-1185">Reference proteome</keyword>
<reference evidence="12 13" key="1">
    <citation type="journal article" date="2023" name="Sci. Data">
        <title>Genome assembly of the Korean intertidal mud-creeper Batillaria attramentaria.</title>
        <authorList>
            <person name="Patra A.K."/>
            <person name="Ho P.T."/>
            <person name="Jun S."/>
            <person name="Lee S.J."/>
            <person name="Kim Y."/>
            <person name="Won Y.J."/>
        </authorList>
    </citation>
    <scope>NUCLEOTIDE SEQUENCE [LARGE SCALE GENOMIC DNA]</scope>
    <source>
        <strain evidence="12">Wonlab-2016</strain>
    </source>
</reference>
<evidence type="ECO:0000259" key="11">
    <source>
        <dbReference type="PROSITE" id="PS50866"/>
    </source>
</evidence>
<dbReference type="GO" id="GO:0016020">
    <property type="term" value="C:membrane"/>
    <property type="evidence" value="ECO:0007669"/>
    <property type="project" value="UniProtKB-SubCell"/>
</dbReference>
<protein>
    <recommendedName>
        <fullName evidence="11">GOLD domain-containing protein</fullName>
    </recommendedName>
</protein>
<dbReference type="SUPFAM" id="SSF101576">
    <property type="entry name" value="Supernatant protein factor (SPF), C-terminal domain"/>
    <property type="match status" value="1"/>
</dbReference>
<dbReference type="Pfam" id="PF01105">
    <property type="entry name" value="EMP24_GP25L"/>
    <property type="match status" value="1"/>
</dbReference>